<sequence>MRTKVAIFGSKEFCQRAVQFTEQRSELVLDLYPYTVPSESPDLLKKLLPCDAILFSGSLPYIASTEILASIPVPAIYLKQDETEITTTLLAISLHHSLELENMSIDVRDRRVFENVLADIKADGQRPRIYQLEEDYALQELIDFHASAYENNPSNVAVTSVHAVYDCLVEQSVPVFKMISVKSSFLKTIDRVCQEALLQKSETSKIAAGILGVSIPTIELKDTSEKLAQLLHAHCIHTEEGILFYTTQGAIQTALHNPEFQQLAAQLSGQLAFGSGRTLTDAKENAASALRYMQTEPSSGPYLLDEKKELHTLFQPAGNPIELRVIEPALTDIADKTALSPAVLSKLATFGQSRQSTSFTANDLASHLGVSRRTAERTIKKLLSSDYANTVGEEMTYRQGRPRSVYELKFPIY</sequence>
<dbReference type="RefSeq" id="WP_191688972.1">
    <property type="nucleotide sequence ID" value="NZ_JACSQY010000003.1"/>
</dbReference>
<organism evidence="2 3">
    <name type="scientific">Sporosarcina gallistercoris</name>
    <dbReference type="NCBI Taxonomy" id="2762245"/>
    <lineage>
        <taxon>Bacteria</taxon>
        <taxon>Bacillati</taxon>
        <taxon>Bacillota</taxon>
        <taxon>Bacilli</taxon>
        <taxon>Bacillales</taxon>
        <taxon>Caryophanaceae</taxon>
        <taxon>Sporosarcina</taxon>
    </lineage>
</organism>
<proteinExistence type="predicted"/>
<feature type="domain" description="Helix-turn-helix type 11" evidence="1">
    <location>
        <begin position="356"/>
        <end position="382"/>
    </location>
</feature>
<dbReference type="InterPro" id="IPR036388">
    <property type="entry name" value="WH-like_DNA-bd_sf"/>
</dbReference>
<gene>
    <name evidence="2" type="ORF">H9659_05705</name>
</gene>
<dbReference type="Pfam" id="PF08279">
    <property type="entry name" value="HTH_11"/>
    <property type="match status" value="1"/>
</dbReference>
<keyword evidence="3" id="KW-1185">Reference proteome</keyword>
<protein>
    <submittedName>
        <fullName evidence="2">HTH domain-containing protein</fullName>
    </submittedName>
</protein>
<dbReference type="Gene3D" id="1.10.10.10">
    <property type="entry name" value="Winged helix-like DNA-binding domain superfamily/Winged helix DNA-binding domain"/>
    <property type="match status" value="1"/>
</dbReference>
<reference evidence="2 3" key="1">
    <citation type="submission" date="2020-08" db="EMBL/GenBank/DDBJ databases">
        <title>A Genomic Blueprint of the Chicken Gut Microbiome.</title>
        <authorList>
            <person name="Gilroy R."/>
            <person name="Ravi A."/>
            <person name="Getino M."/>
            <person name="Pursley I."/>
            <person name="Horton D.L."/>
            <person name="Alikhan N.-F."/>
            <person name="Baker D."/>
            <person name="Gharbi K."/>
            <person name="Hall N."/>
            <person name="Watson M."/>
            <person name="Adriaenssens E.M."/>
            <person name="Foster-Nyarko E."/>
            <person name="Jarju S."/>
            <person name="Secka A."/>
            <person name="Antonio M."/>
            <person name="Oren A."/>
            <person name="Chaudhuri R."/>
            <person name="La Ragione R.M."/>
            <person name="Hildebrand F."/>
            <person name="Pallen M.J."/>
        </authorList>
    </citation>
    <scope>NUCLEOTIDE SEQUENCE [LARGE SCALE GENOMIC DNA]</scope>
    <source>
        <strain evidence="2 3">Sa3CUA8</strain>
    </source>
</reference>
<name>A0ABR8PI15_9BACL</name>
<accession>A0ABR8PI15</accession>
<evidence type="ECO:0000259" key="1">
    <source>
        <dbReference type="Pfam" id="PF08279"/>
    </source>
</evidence>
<dbReference type="Proteomes" id="UP000659496">
    <property type="component" value="Unassembled WGS sequence"/>
</dbReference>
<evidence type="ECO:0000313" key="2">
    <source>
        <dbReference type="EMBL" id="MBD7907816.1"/>
    </source>
</evidence>
<dbReference type="EMBL" id="JACSQY010000003">
    <property type="protein sequence ID" value="MBD7907816.1"/>
    <property type="molecule type" value="Genomic_DNA"/>
</dbReference>
<comment type="caution">
    <text evidence="2">The sequence shown here is derived from an EMBL/GenBank/DDBJ whole genome shotgun (WGS) entry which is preliminary data.</text>
</comment>
<evidence type="ECO:0000313" key="3">
    <source>
        <dbReference type="Proteomes" id="UP000659496"/>
    </source>
</evidence>
<dbReference type="InterPro" id="IPR013196">
    <property type="entry name" value="HTH_11"/>
</dbReference>